<reference evidence="2" key="1">
    <citation type="submission" date="2015-04" db="UniProtKB">
        <authorList>
            <consortium name="EnsemblPlants"/>
        </authorList>
    </citation>
    <scope>IDENTIFICATION</scope>
</reference>
<evidence type="ECO:0000256" key="1">
    <source>
        <dbReference type="SAM" id="MobiDB-lite"/>
    </source>
</evidence>
<dbReference type="HOGENOM" id="CLU_092599_0_0_1"/>
<name>A0A0D9Z902_9ORYZ</name>
<feature type="region of interest" description="Disordered" evidence="1">
    <location>
        <begin position="10"/>
        <end position="34"/>
    </location>
</feature>
<dbReference type="Gramene" id="OGLUM03G22480.1">
    <property type="protein sequence ID" value="OGLUM03G22480.1"/>
    <property type="gene ID" value="OGLUM03G22480"/>
</dbReference>
<organism evidence="2">
    <name type="scientific">Oryza glumipatula</name>
    <dbReference type="NCBI Taxonomy" id="40148"/>
    <lineage>
        <taxon>Eukaryota</taxon>
        <taxon>Viridiplantae</taxon>
        <taxon>Streptophyta</taxon>
        <taxon>Embryophyta</taxon>
        <taxon>Tracheophyta</taxon>
        <taxon>Spermatophyta</taxon>
        <taxon>Magnoliopsida</taxon>
        <taxon>Liliopsida</taxon>
        <taxon>Poales</taxon>
        <taxon>Poaceae</taxon>
        <taxon>BOP clade</taxon>
        <taxon>Oryzoideae</taxon>
        <taxon>Oryzeae</taxon>
        <taxon>Oryzinae</taxon>
        <taxon>Oryza</taxon>
    </lineage>
</organism>
<evidence type="ECO:0000313" key="2">
    <source>
        <dbReference type="EnsemblPlants" id="OGLUM03G22480.1"/>
    </source>
</evidence>
<dbReference type="AlphaFoldDB" id="A0A0D9Z902"/>
<keyword evidence="3" id="KW-1185">Reference proteome</keyword>
<proteinExistence type="predicted"/>
<reference evidence="2" key="2">
    <citation type="submission" date="2018-05" db="EMBL/GenBank/DDBJ databases">
        <title>OgluRS3 (Oryza glumaepatula Reference Sequence Version 3).</title>
        <authorList>
            <person name="Zhang J."/>
            <person name="Kudrna D."/>
            <person name="Lee S."/>
            <person name="Talag J."/>
            <person name="Welchert J."/>
            <person name="Wing R.A."/>
        </authorList>
    </citation>
    <scope>NUCLEOTIDE SEQUENCE [LARGE SCALE GENOMIC DNA]</scope>
</reference>
<protein>
    <submittedName>
        <fullName evidence="2">Uncharacterized protein</fullName>
    </submittedName>
</protein>
<dbReference type="Proteomes" id="UP000026961">
    <property type="component" value="Chromosome 3"/>
</dbReference>
<feature type="region of interest" description="Disordered" evidence="1">
    <location>
        <begin position="67"/>
        <end position="94"/>
    </location>
</feature>
<accession>A0A0D9Z902</accession>
<dbReference type="EnsemblPlants" id="OGLUM03G22480.1">
    <property type="protein sequence ID" value="OGLUM03G22480.1"/>
    <property type="gene ID" value="OGLUM03G22480"/>
</dbReference>
<evidence type="ECO:0000313" key="3">
    <source>
        <dbReference type="Proteomes" id="UP000026961"/>
    </source>
</evidence>
<sequence>MDATETLFADAFATVPAPDDRDPKATPRSGHKARRLRVRRGAAARWGDRCSHGWTSSPACTLSRHRNLGHSRAGAPGYSSRRWPTNIRPRRSSSRTATPLLVVEVKDKKWQEGIATMAEANAHLFTVEVRLQFAICEVQNAVRVHRLYRHPRLLRLSRGVRMREASASKLEQIVSTAIEEVDAALDAIRESLKIIDDAAPQDTESALNIWALAWIIGLSSIRASIILMVKCRVTKRIWTEIQRWTSTDLQLNKWDDCPSVERW</sequence>